<proteinExistence type="predicted"/>
<dbReference type="InterPro" id="IPR003439">
    <property type="entry name" value="ABC_transporter-like_ATP-bd"/>
</dbReference>
<dbReference type="Gene3D" id="3.40.50.300">
    <property type="entry name" value="P-loop containing nucleotide triphosphate hydrolases"/>
    <property type="match status" value="1"/>
</dbReference>
<comment type="caution">
    <text evidence="2">The sequence shown here is derived from an EMBL/GenBank/DDBJ whole genome shotgun (WGS) entry which is preliminary data.</text>
</comment>
<dbReference type="EMBL" id="BIFS01000001">
    <property type="protein sequence ID" value="GCE20597.1"/>
    <property type="molecule type" value="Genomic_DNA"/>
</dbReference>
<reference evidence="3" key="1">
    <citation type="submission" date="2018-12" db="EMBL/GenBank/DDBJ databases">
        <title>Tengunoibacter tsumagoiensis gen. nov., sp. nov., Dictyobacter kobayashii sp. nov., D. alpinus sp. nov., and D. joshuensis sp. nov. and description of Dictyobacteraceae fam. nov. within the order Ktedonobacterales isolated from Tengu-no-mugimeshi.</title>
        <authorList>
            <person name="Wang C.M."/>
            <person name="Zheng Y."/>
            <person name="Sakai Y."/>
            <person name="Toyoda A."/>
            <person name="Minakuchi Y."/>
            <person name="Abe K."/>
            <person name="Yokota A."/>
            <person name="Yabe S."/>
        </authorList>
    </citation>
    <scope>NUCLEOTIDE SEQUENCE [LARGE SCALE GENOMIC DNA]</scope>
    <source>
        <strain evidence="3">Uno11</strain>
    </source>
</reference>
<feature type="domain" description="ABC transporter" evidence="1">
    <location>
        <begin position="22"/>
        <end position="70"/>
    </location>
</feature>
<accession>A0A402AN73</accession>
<dbReference type="AlphaFoldDB" id="A0A402AN73"/>
<evidence type="ECO:0000313" key="3">
    <source>
        <dbReference type="Proteomes" id="UP000287188"/>
    </source>
</evidence>
<dbReference type="Pfam" id="PF00005">
    <property type="entry name" value="ABC_tran"/>
    <property type="match status" value="1"/>
</dbReference>
<sequence length="88" mass="9590">MLYSMLLSCKELTKSYGNHTVLQNIAFVVNASERIGIVGPNGVGKSTLLRLLVRQEEIDSGAITYAPGIEFGYLPQTTLTSTDKVSRI</sequence>
<name>A0A402AN73_9CHLR</name>
<protein>
    <recommendedName>
        <fullName evidence="1">ABC transporter domain-containing protein</fullName>
    </recommendedName>
</protein>
<organism evidence="2 3">
    <name type="scientific">Dictyobacter kobayashii</name>
    <dbReference type="NCBI Taxonomy" id="2014872"/>
    <lineage>
        <taxon>Bacteria</taxon>
        <taxon>Bacillati</taxon>
        <taxon>Chloroflexota</taxon>
        <taxon>Ktedonobacteria</taxon>
        <taxon>Ktedonobacterales</taxon>
        <taxon>Dictyobacteraceae</taxon>
        <taxon>Dictyobacter</taxon>
    </lineage>
</organism>
<dbReference type="PANTHER" id="PTHR42855">
    <property type="entry name" value="ABC TRANSPORTER ATP-BINDING SUBUNIT"/>
    <property type="match status" value="1"/>
</dbReference>
<evidence type="ECO:0000259" key="1">
    <source>
        <dbReference type="Pfam" id="PF00005"/>
    </source>
</evidence>
<dbReference type="InterPro" id="IPR027417">
    <property type="entry name" value="P-loop_NTPase"/>
</dbReference>
<keyword evidence="3" id="KW-1185">Reference proteome</keyword>
<dbReference type="InterPro" id="IPR051309">
    <property type="entry name" value="ABCF_ATPase"/>
</dbReference>
<gene>
    <name evidence="2" type="ORF">KDK_43970</name>
</gene>
<dbReference type="GO" id="GO:0005524">
    <property type="term" value="F:ATP binding"/>
    <property type="evidence" value="ECO:0007669"/>
    <property type="project" value="InterPro"/>
</dbReference>
<dbReference type="Proteomes" id="UP000287188">
    <property type="component" value="Unassembled WGS sequence"/>
</dbReference>
<dbReference type="GO" id="GO:0016887">
    <property type="term" value="F:ATP hydrolysis activity"/>
    <property type="evidence" value="ECO:0007669"/>
    <property type="project" value="InterPro"/>
</dbReference>
<dbReference type="PANTHER" id="PTHR42855:SF1">
    <property type="entry name" value="ABC TRANSPORTER DOMAIN-CONTAINING PROTEIN"/>
    <property type="match status" value="1"/>
</dbReference>
<evidence type="ECO:0000313" key="2">
    <source>
        <dbReference type="EMBL" id="GCE20597.1"/>
    </source>
</evidence>
<dbReference type="SUPFAM" id="SSF52540">
    <property type="entry name" value="P-loop containing nucleoside triphosphate hydrolases"/>
    <property type="match status" value="1"/>
</dbReference>